<evidence type="ECO:0000259" key="2">
    <source>
        <dbReference type="Pfam" id="PF05305"/>
    </source>
</evidence>
<keyword evidence="4" id="KW-1185">Reference proteome</keyword>
<dbReference type="EMBL" id="KJ567043">
    <property type="protein sequence ID" value="AID58981.1"/>
    <property type="molecule type" value="Genomic_DNA"/>
</dbReference>
<keyword evidence="1" id="KW-0472">Membrane</keyword>
<feature type="domain" description="DUF732" evidence="2">
    <location>
        <begin position="77"/>
        <end position="153"/>
    </location>
</feature>
<keyword evidence="1" id="KW-0812">Transmembrane</keyword>
<proteinExistence type="predicted"/>
<dbReference type="KEGG" id="vg:23679671"/>
<accession>A0A068F4T1</accession>
<dbReference type="Proteomes" id="UP000027491">
    <property type="component" value="Segment"/>
</dbReference>
<feature type="transmembrane region" description="Helical" evidence="1">
    <location>
        <begin position="39"/>
        <end position="59"/>
    </location>
</feature>
<name>A0A068F4T1_9CAUD</name>
<sequence>MNALETQAAPTLASESTLAYSEEIETVDYPRRSWKTVTGIAAGIIALAGAASAVVITLGQPDPPAPVAVVDAPEGRDKTFIDHLESAHVPAQDWRYTVDRAKALCSSLTELAAPGGTHTVNIAREAVHLDHKGWSDAQVYNYVGATFETYCPQFWGPTKEQLAAMTPDERFVALIGDRTGLSSHDGTMAQAGHTICETLPHGYDAVVDSLVRGNAGSKGWDKDRAETFVDTAIEVHCPQ</sequence>
<organism evidence="3 4">
    <name type="scientific">Mycobacterium phage Gaia</name>
    <dbReference type="NCBI Taxonomy" id="1486472"/>
    <lineage>
        <taxon>Viruses</taxon>
        <taxon>Duplodnaviria</taxon>
        <taxon>Heunggongvirae</taxon>
        <taxon>Uroviricota</taxon>
        <taxon>Caudoviricetes</taxon>
        <taxon>Gaiavirus</taxon>
        <taxon>Gaiavirus gaia</taxon>
    </lineage>
</organism>
<dbReference type="RefSeq" id="YP_009124904.1">
    <property type="nucleotide sequence ID" value="NC_026590.1"/>
</dbReference>
<dbReference type="Pfam" id="PF05305">
    <property type="entry name" value="DUF732"/>
    <property type="match status" value="2"/>
</dbReference>
<keyword evidence="1" id="KW-1133">Transmembrane helix</keyword>
<reference evidence="3 4" key="1">
    <citation type="submission" date="2014-03" db="EMBL/GenBank/DDBJ databases">
        <authorList>
            <person name="Yoder B.A."/>
            <person name="Colicchio M.A."/>
            <person name="Schafer C.E."/>
            <person name="Abrahim M.R."/>
            <person name="Adkins N.L."/>
            <person name="Burke K.A."/>
            <person name="Churilla B.M."/>
            <person name="Cohen K.L."/>
            <person name="Fasoranti T.O."/>
            <person name="Genkil J.S."/>
            <person name="Kramer Z.J."/>
            <person name="Prout A.K."/>
            <person name="Schwarz A.G."/>
            <person name="Tish M."/>
            <person name="Vispute N."/>
            <person name="Wilkes K.E."/>
            <person name="Williams C.R."/>
            <person name="Xiao X."/>
            <person name="Yu V.J."/>
            <person name="Lapin J.S."/>
            <person name="Ott C.T."/>
            <person name="Walburn T.D."/>
            <person name="Bradley K.W."/>
            <person name="Clarke D.Q."/>
            <person name="Lewis M.F."/>
            <person name="Barker L.P."/>
            <person name="Bailey C."/>
            <person name="Asai D.J."/>
            <person name="Bowman C.A."/>
            <person name="Russell D.A."/>
            <person name="Pope W.H."/>
            <person name="Jacobs-Sera D."/>
            <person name="Hendrix R.W."/>
            <person name="Hatfull G.F."/>
        </authorList>
    </citation>
    <scope>NUCLEOTIDE SEQUENCE [LARGE SCALE GENOMIC DNA]</scope>
</reference>
<gene>
    <name evidence="3" type="primary">165</name>
    <name evidence="3" type="ORF">PBI_GAIA_165</name>
</gene>
<evidence type="ECO:0000313" key="3">
    <source>
        <dbReference type="EMBL" id="AID58981.1"/>
    </source>
</evidence>
<dbReference type="InterPro" id="IPR007969">
    <property type="entry name" value="DUF732"/>
</dbReference>
<evidence type="ECO:0000313" key="4">
    <source>
        <dbReference type="Proteomes" id="UP000027491"/>
    </source>
</evidence>
<protein>
    <recommendedName>
        <fullName evidence="2">DUF732 domain-containing protein</fullName>
    </recommendedName>
</protein>
<evidence type="ECO:0000256" key="1">
    <source>
        <dbReference type="SAM" id="Phobius"/>
    </source>
</evidence>
<feature type="domain" description="DUF732" evidence="2">
    <location>
        <begin position="168"/>
        <end position="239"/>
    </location>
</feature>
<dbReference type="GeneID" id="23679671"/>